<comment type="caution">
    <text evidence="2">The sequence shown here is derived from an EMBL/GenBank/DDBJ whole genome shotgun (WGS) entry which is preliminary data.</text>
</comment>
<evidence type="ECO:0000256" key="1">
    <source>
        <dbReference type="SAM" id="Phobius"/>
    </source>
</evidence>
<proteinExistence type="predicted"/>
<sequence length="180" mass="20207">MRTEHFVRDTLIAAIEADIEANKVAANDGAYFNCQTQPYGGKAWKSVDLYTDFYEPSDVLANGCGYQDPNQVIKATKPLCPDRCYTYRPCLQGVPVWRIPRTVTAAMYDRDKLLGVELKLEFETKSQVRTCGIEERLMTIIPGFLPLSFLGVGPGMFIYTIISVDCAIRFRSPPAETVHL</sequence>
<dbReference type="Proteomes" id="UP000193685">
    <property type="component" value="Unassembled WGS sequence"/>
</dbReference>
<dbReference type="GeneID" id="63782653"/>
<reference evidence="2 3" key="1">
    <citation type="submission" date="2016-07" db="EMBL/GenBank/DDBJ databases">
        <title>Pervasive Adenine N6-methylation of Active Genes in Fungi.</title>
        <authorList>
            <consortium name="DOE Joint Genome Institute"/>
            <person name="Mondo S.J."/>
            <person name="Dannebaum R.O."/>
            <person name="Kuo R.C."/>
            <person name="Labutti K."/>
            <person name="Haridas S."/>
            <person name="Kuo A."/>
            <person name="Salamov A."/>
            <person name="Ahrendt S.R."/>
            <person name="Lipzen A."/>
            <person name="Sullivan W."/>
            <person name="Andreopoulos W.B."/>
            <person name="Clum A."/>
            <person name="Lindquist E."/>
            <person name="Daum C."/>
            <person name="Ramamoorthy G.K."/>
            <person name="Gryganskyi A."/>
            <person name="Culley D."/>
            <person name="Magnuson J.K."/>
            <person name="James T.Y."/>
            <person name="O'Malley M.A."/>
            <person name="Stajich J.E."/>
            <person name="Spatafora J.W."/>
            <person name="Visel A."/>
            <person name="Grigoriev I.V."/>
        </authorList>
    </citation>
    <scope>NUCLEOTIDE SEQUENCE [LARGE SCALE GENOMIC DNA]</scope>
    <source>
        <strain evidence="2 3">12-1054</strain>
    </source>
</reference>
<gene>
    <name evidence="2" type="ORF">BCR37DRAFT_129496</name>
</gene>
<evidence type="ECO:0000313" key="3">
    <source>
        <dbReference type="Proteomes" id="UP000193685"/>
    </source>
</evidence>
<dbReference type="RefSeq" id="XP_040727750.1">
    <property type="nucleotide sequence ID" value="XM_040866054.1"/>
</dbReference>
<keyword evidence="3" id="KW-1185">Reference proteome</keyword>
<dbReference type="EMBL" id="MCFI01000002">
    <property type="protein sequence ID" value="ORY86894.1"/>
    <property type="molecule type" value="Genomic_DNA"/>
</dbReference>
<protein>
    <submittedName>
        <fullName evidence="2">Uncharacterized protein</fullName>
    </submittedName>
</protein>
<organism evidence="2 3">
    <name type="scientific">Protomyces lactucae-debilis</name>
    <dbReference type="NCBI Taxonomy" id="2754530"/>
    <lineage>
        <taxon>Eukaryota</taxon>
        <taxon>Fungi</taxon>
        <taxon>Dikarya</taxon>
        <taxon>Ascomycota</taxon>
        <taxon>Taphrinomycotina</taxon>
        <taxon>Taphrinomycetes</taxon>
        <taxon>Taphrinales</taxon>
        <taxon>Protomycetaceae</taxon>
        <taxon>Protomyces</taxon>
    </lineage>
</organism>
<feature type="transmembrane region" description="Helical" evidence="1">
    <location>
        <begin position="137"/>
        <end position="162"/>
    </location>
</feature>
<name>A0A1Y2FUC7_PROLT</name>
<keyword evidence="1" id="KW-0812">Transmembrane</keyword>
<keyword evidence="1" id="KW-0472">Membrane</keyword>
<evidence type="ECO:0000313" key="2">
    <source>
        <dbReference type="EMBL" id="ORY86894.1"/>
    </source>
</evidence>
<accession>A0A1Y2FUC7</accession>
<dbReference type="AlphaFoldDB" id="A0A1Y2FUC7"/>
<keyword evidence="1" id="KW-1133">Transmembrane helix</keyword>